<organism evidence="6 7">
    <name type="scientific">Legionella rubrilucens</name>
    <dbReference type="NCBI Taxonomy" id="458"/>
    <lineage>
        <taxon>Bacteria</taxon>
        <taxon>Pseudomonadati</taxon>
        <taxon>Pseudomonadota</taxon>
        <taxon>Gammaproteobacteria</taxon>
        <taxon>Legionellales</taxon>
        <taxon>Legionellaceae</taxon>
        <taxon>Legionella</taxon>
    </lineage>
</organism>
<comment type="cofactor">
    <cofactor evidence="1">
        <name>Mg(2+)</name>
        <dbReference type="ChEBI" id="CHEBI:18420"/>
    </cofactor>
</comment>
<dbReference type="STRING" id="458.Lrub_1768"/>
<dbReference type="CDD" id="cd01949">
    <property type="entry name" value="GGDEF"/>
    <property type="match status" value="1"/>
</dbReference>
<dbReference type="CDD" id="cd01948">
    <property type="entry name" value="EAL"/>
    <property type="match status" value="1"/>
</dbReference>
<evidence type="ECO:0000256" key="2">
    <source>
        <dbReference type="PROSITE-ProRule" id="PRU00169"/>
    </source>
</evidence>
<reference evidence="6 7" key="1">
    <citation type="submission" date="2015-11" db="EMBL/GenBank/DDBJ databases">
        <title>Genomic analysis of 38 Legionella species identifies large and diverse effector repertoires.</title>
        <authorList>
            <person name="Burstein D."/>
            <person name="Amaro F."/>
            <person name="Zusman T."/>
            <person name="Lifshitz Z."/>
            <person name="Cohen O."/>
            <person name="Gilbert J.A."/>
            <person name="Pupko T."/>
            <person name="Shuman H.A."/>
            <person name="Segal G."/>
        </authorList>
    </citation>
    <scope>NUCLEOTIDE SEQUENCE [LARGE SCALE GENOMIC DNA]</scope>
    <source>
        <strain evidence="6 7">WA-270A-C2</strain>
    </source>
</reference>
<name>A0A0W0XQI1_9GAMM</name>
<dbReference type="Gene3D" id="3.30.70.270">
    <property type="match status" value="1"/>
</dbReference>
<feature type="domain" description="EAL" evidence="4">
    <location>
        <begin position="312"/>
        <end position="566"/>
    </location>
</feature>
<proteinExistence type="predicted"/>
<dbReference type="SMART" id="SM00267">
    <property type="entry name" value="GGDEF"/>
    <property type="match status" value="1"/>
</dbReference>
<keyword evidence="2" id="KW-0597">Phosphoprotein</keyword>
<dbReference type="GO" id="GO:0000160">
    <property type="term" value="P:phosphorelay signal transduction system"/>
    <property type="evidence" value="ECO:0007669"/>
    <property type="project" value="InterPro"/>
</dbReference>
<dbReference type="SUPFAM" id="SSF141868">
    <property type="entry name" value="EAL domain-like"/>
    <property type="match status" value="1"/>
</dbReference>
<dbReference type="FunFam" id="3.30.70.270:FF:000001">
    <property type="entry name" value="Diguanylate cyclase domain protein"/>
    <property type="match status" value="1"/>
</dbReference>
<dbReference type="EMBL" id="LNYT01000020">
    <property type="protein sequence ID" value="KTD46846.1"/>
    <property type="molecule type" value="Genomic_DNA"/>
</dbReference>
<dbReference type="GO" id="GO:0003824">
    <property type="term" value="F:catalytic activity"/>
    <property type="evidence" value="ECO:0007669"/>
    <property type="project" value="UniProtKB-ARBA"/>
</dbReference>
<protein>
    <submittedName>
        <fullName evidence="6">Inner membrane protein/sensory box protein LssE</fullName>
    </submittedName>
</protein>
<dbReference type="PROSITE" id="PS50110">
    <property type="entry name" value="RESPONSE_REGULATORY"/>
    <property type="match status" value="1"/>
</dbReference>
<evidence type="ECO:0000259" key="3">
    <source>
        <dbReference type="PROSITE" id="PS50110"/>
    </source>
</evidence>
<dbReference type="SUPFAM" id="SSF55073">
    <property type="entry name" value="Nucleotide cyclase"/>
    <property type="match status" value="1"/>
</dbReference>
<dbReference type="Pfam" id="PF00072">
    <property type="entry name" value="Response_reg"/>
    <property type="match status" value="1"/>
</dbReference>
<dbReference type="AlphaFoldDB" id="A0A0W0XQI1"/>
<keyword evidence="7" id="KW-1185">Reference proteome</keyword>
<accession>A0A0W0XQI1</accession>
<dbReference type="InterPro" id="IPR000160">
    <property type="entry name" value="GGDEF_dom"/>
</dbReference>
<dbReference type="PANTHER" id="PTHR44757:SF2">
    <property type="entry name" value="BIOFILM ARCHITECTURE MAINTENANCE PROTEIN MBAA"/>
    <property type="match status" value="1"/>
</dbReference>
<dbReference type="SMART" id="SM00448">
    <property type="entry name" value="REC"/>
    <property type="match status" value="1"/>
</dbReference>
<dbReference type="Pfam" id="PF00563">
    <property type="entry name" value="EAL"/>
    <property type="match status" value="1"/>
</dbReference>
<sequence length="584" mass="67065">MEIQVLLAGDEKKELLRIKKLLSAIRKSRFRVNVVLDSDNALAETLSGHVDVCLIDFEAEPLDGLNLVRRAIGKGSDVPFIVLASEEGSTEATDAGASDCLNKQELNGQLLDRVIRYTIERKKNEDQLTKVNQQLQYLANYDLLTGLANRNQFNNQLPFIIERCMRQKLSLAVLFLDLDEFKQINDAWGHSYGDLLLRQVAKRLRKNLRKVDNIYRLGGDEFIVVVDGHINEDQVAHLADKIIAILSEPFILNEYKCQMSTSIGISFANFDSMRPSEQLSKEADIAMYNAKKNGRNTYQFYRAEYVDDVLRYTHLTLDLYEALSNNQFKLQYQPLITLDGDVIMGVEALLRWYHPQWGNIPPKVFIPLAEKNGLINPIGEWVMREACLQSRQWQEQGYAPLRMAINIAISQLQHPHFVDTTKSIIQETQVDPSRLELEISESSITTNFHECAQKMSDLKEIGVHFVIDDFGTGYSNLGYLKHFPFDKLKIDKLFIDEITSNNNEQYIVEAIINLAKQMNLEVLAEGVETREQLNYLRKHHSDQVQGFYYSEPLDVDVCTRLLAKGNKWNPLMTTNQHKVYNKLR</sequence>
<dbReference type="RefSeq" id="WP_058531848.1">
    <property type="nucleotide sequence ID" value="NZ_CAAAIN010000005.1"/>
</dbReference>
<dbReference type="InterPro" id="IPR029787">
    <property type="entry name" value="Nucleotide_cyclase"/>
</dbReference>
<evidence type="ECO:0000313" key="7">
    <source>
        <dbReference type="Proteomes" id="UP000054608"/>
    </source>
</evidence>
<dbReference type="PATRIC" id="fig|458.5.peg.1843"/>
<dbReference type="Gene3D" id="3.40.50.2300">
    <property type="match status" value="1"/>
</dbReference>
<comment type="caution">
    <text evidence="6">The sequence shown here is derived from an EMBL/GenBank/DDBJ whole genome shotgun (WGS) entry which is preliminary data.</text>
</comment>
<dbReference type="InterPro" id="IPR043128">
    <property type="entry name" value="Rev_trsase/Diguanyl_cyclase"/>
</dbReference>
<dbReference type="PROSITE" id="PS50887">
    <property type="entry name" value="GGDEF"/>
    <property type="match status" value="1"/>
</dbReference>
<feature type="domain" description="Response regulatory" evidence="3">
    <location>
        <begin position="4"/>
        <end position="118"/>
    </location>
</feature>
<feature type="domain" description="GGDEF" evidence="5">
    <location>
        <begin position="169"/>
        <end position="303"/>
    </location>
</feature>
<dbReference type="NCBIfam" id="TIGR00254">
    <property type="entry name" value="GGDEF"/>
    <property type="match status" value="1"/>
</dbReference>
<dbReference type="Proteomes" id="UP000054608">
    <property type="component" value="Unassembled WGS sequence"/>
</dbReference>
<dbReference type="InterPro" id="IPR035919">
    <property type="entry name" value="EAL_sf"/>
</dbReference>
<dbReference type="InterPro" id="IPR001789">
    <property type="entry name" value="Sig_transdc_resp-reg_receiver"/>
</dbReference>
<dbReference type="InterPro" id="IPR011006">
    <property type="entry name" value="CheY-like_superfamily"/>
</dbReference>
<dbReference type="Gene3D" id="3.20.20.450">
    <property type="entry name" value="EAL domain"/>
    <property type="match status" value="1"/>
</dbReference>
<feature type="modified residue" description="4-aspartylphosphate" evidence="2">
    <location>
        <position position="56"/>
    </location>
</feature>
<evidence type="ECO:0000259" key="5">
    <source>
        <dbReference type="PROSITE" id="PS50887"/>
    </source>
</evidence>
<dbReference type="Pfam" id="PF00990">
    <property type="entry name" value="GGDEF"/>
    <property type="match status" value="1"/>
</dbReference>
<dbReference type="InterPro" id="IPR052155">
    <property type="entry name" value="Biofilm_reg_signaling"/>
</dbReference>
<dbReference type="PANTHER" id="PTHR44757">
    <property type="entry name" value="DIGUANYLATE CYCLASE DGCP"/>
    <property type="match status" value="1"/>
</dbReference>
<gene>
    <name evidence="6" type="ORF">Lrub_1768</name>
</gene>
<dbReference type="InterPro" id="IPR001633">
    <property type="entry name" value="EAL_dom"/>
</dbReference>
<evidence type="ECO:0000259" key="4">
    <source>
        <dbReference type="PROSITE" id="PS50883"/>
    </source>
</evidence>
<dbReference type="SUPFAM" id="SSF52172">
    <property type="entry name" value="CheY-like"/>
    <property type="match status" value="1"/>
</dbReference>
<evidence type="ECO:0000256" key="1">
    <source>
        <dbReference type="ARBA" id="ARBA00001946"/>
    </source>
</evidence>
<evidence type="ECO:0000313" key="6">
    <source>
        <dbReference type="EMBL" id="KTD46846.1"/>
    </source>
</evidence>
<dbReference type="CDD" id="cd00156">
    <property type="entry name" value="REC"/>
    <property type="match status" value="1"/>
</dbReference>
<dbReference type="SMART" id="SM00052">
    <property type="entry name" value="EAL"/>
    <property type="match status" value="1"/>
</dbReference>
<dbReference type="OrthoDB" id="9799509at2"/>
<dbReference type="PROSITE" id="PS50883">
    <property type="entry name" value="EAL"/>
    <property type="match status" value="1"/>
</dbReference>